<evidence type="ECO:0000313" key="10">
    <source>
        <dbReference type="Proteomes" id="UP000078287"/>
    </source>
</evidence>
<keyword evidence="2 8" id="KW-0645">Protease</keyword>
<gene>
    <name evidence="9" type="ORF">A6A03_17955</name>
</gene>
<dbReference type="GO" id="GO:0003697">
    <property type="term" value="F:single-stranded DNA binding"/>
    <property type="evidence" value="ECO:0007669"/>
    <property type="project" value="InterPro"/>
</dbReference>
<dbReference type="GO" id="GO:0106300">
    <property type="term" value="P:protein-DNA covalent cross-linking repair"/>
    <property type="evidence" value="ECO:0007669"/>
    <property type="project" value="InterPro"/>
</dbReference>
<evidence type="ECO:0000256" key="7">
    <source>
        <dbReference type="ARBA" id="ARBA00023239"/>
    </source>
</evidence>
<dbReference type="InterPro" id="IPR036590">
    <property type="entry name" value="SRAP-like"/>
</dbReference>
<organism evidence="9 10">
    <name type="scientific">Chloroflexus islandicus</name>
    <dbReference type="NCBI Taxonomy" id="1707952"/>
    <lineage>
        <taxon>Bacteria</taxon>
        <taxon>Bacillati</taxon>
        <taxon>Chloroflexota</taxon>
        <taxon>Chloroflexia</taxon>
        <taxon>Chloroflexales</taxon>
        <taxon>Chloroflexineae</taxon>
        <taxon>Chloroflexaceae</taxon>
        <taxon>Chloroflexus</taxon>
    </lineage>
</organism>
<keyword evidence="3" id="KW-0227">DNA damage</keyword>
<sequence length="220" mass="24176">MCGRYTLAVSPAQLAARFGVAPLELQPRYNIAPTQPAPVVRASNGAREVALLRWGLIPSWANDAAIGARLINARSETVLEKPAFRTAFRRRRCLIPASGFYEWQQQTAGKQPFYFTPVDGDLMAFAGLWEQWRAPDGVLLESYTILTTAANEVVAPIHDRMPVILPPDLDALWLDPAADVARLHALCLTPPLVALRVYPVSKAVNQVRNDGEGLIQPVTL</sequence>
<dbReference type="Proteomes" id="UP000078287">
    <property type="component" value="Unassembled WGS sequence"/>
</dbReference>
<dbReference type="PANTHER" id="PTHR13604:SF0">
    <property type="entry name" value="ABASIC SITE PROCESSING PROTEIN HMCES"/>
    <property type="match status" value="1"/>
</dbReference>
<evidence type="ECO:0000256" key="1">
    <source>
        <dbReference type="ARBA" id="ARBA00008136"/>
    </source>
</evidence>
<protein>
    <recommendedName>
        <fullName evidence="8">Abasic site processing protein</fullName>
        <ecNumber evidence="8">3.4.-.-</ecNumber>
    </recommendedName>
</protein>
<dbReference type="InterPro" id="IPR003738">
    <property type="entry name" value="SRAP"/>
</dbReference>
<name>A0A178M4K2_9CHLR</name>
<accession>A0A178M4K2</accession>
<keyword evidence="10" id="KW-1185">Reference proteome</keyword>
<evidence type="ECO:0000256" key="6">
    <source>
        <dbReference type="ARBA" id="ARBA00023125"/>
    </source>
</evidence>
<dbReference type="GO" id="GO:0016829">
    <property type="term" value="F:lyase activity"/>
    <property type="evidence" value="ECO:0007669"/>
    <property type="project" value="UniProtKB-KW"/>
</dbReference>
<dbReference type="Gene3D" id="3.90.1680.10">
    <property type="entry name" value="SOS response associated peptidase-like"/>
    <property type="match status" value="1"/>
</dbReference>
<comment type="caution">
    <text evidence="9">The sequence shown here is derived from an EMBL/GenBank/DDBJ whole genome shotgun (WGS) entry which is preliminary data.</text>
</comment>
<dbReference type="OrthoDB" id="9782620at2"/>
<dbReference type="Pfam" id="PF02586">
    <property type="entry name" value="SRAP"/>
    <property type="match status" value="1"/>
</dbReference>
<keyword evidence="4 8" id="KW-0378">Hydrolase</keyword>
<dbReference type="EC" id="3.4.-.-" evidence="8"/>
<dbReference type="RefSeq" id="WP_066789986.1">
    <property type="nucleotide sequence ID" value="NZ_LWQS01000076.1"/>
</dbReference>
<evidence type="ECO:0000256" key="2">
    <source>
        <dbReference type="ARBA" id="ARBA00022670"/>
    </source>
</evidence>
<dbReference type="GO" id="GO:0006508">
    <property type="term" value="P:proteolysis"/>
    <property type="evidence" value="ECO:0007669"/>
    <property type="project" value="UniProtKB-KW"/>
</dbReference>
<dbReference type="PANTHER" id="PTHR13604">
    <property type="entry name" value="DC12-RELATED"/>
    <property type="match status" value="1"/>
</dbReference>
<comment type="similarity">
    <text evidence="1 8">Belongs to the SOS response-associated peptidase family.</text>
</comment>
<evidence type="ECO:0000256" key="3">
    <source>
        <dbReference type="ARBA" id="ARBA00022763"/>
    </source>
</evidence>
<dbReference type="SUPFAM" id="SSF143081">
    <property type="entry name" value="BB1717-like"/>
    <property type="match status" value="1"/>
</dbReference>
<dbReference type="EMBL" id="LWQS01000076">
    <property type="protein sequence ID" value="OAN43679.1"/>
    <property type="molecule type" value="Genomic_DNA"/>
</dbReference>
<reference evidence="9 10" key="1">
    <citation type="submission" date="2016-04" db="EMBL/GenBank/DDBJ databases">
        <title>Chloroflexus islandicus sp. nov., a thermophilic filamentous anoxygenic phototrophic bacterium from geyser Strokkur (Iceland).</title>
        <authorList>
            <person name="Gaisin V.A."/>
            <person name="Kalashnikov A.M."/>
            <person name="Sukhacheva M.V."/>
            <person name="Grouzdev D.S."/>
            <person name="Ivanov T.M."/>
            <person name="Kuznetsov B."/>
            <person name="Gorlenko V.M."/>
        </authorList>
    </citation>
    <scope>NUCLEOTIDE SEQUENCE [LARGE SCALE GENOMIC DNA]</scope>
    <source>
        <strain evidence="10">isl-2</strain>
    </source>
</reference>
<dbReference type="STRING" id="1707952.A6A03_17955"/>
<keyword evidence="7" id="KW-0456">Lyase</keyword>
<keyword evidence="5" id="KW-0190">Covalent protein-DNA linkage</keyword>
<proteinExistence type="inferred from homology"/>
<keyword evidence="6" id="KW-0238">DNA-binding</keyword>
<dbReference type="GO" id="GO:0008233">
    <property type="term" value="F:peptidase activity"/>
    <property type="evidence" value="ECO:0007669"/>
    <property type="project" value="UniProtKB-KW"/>
</dbReference>
<evidence type="ECO:0000256" key="8">
    <source>
        <dbReference type="RuleBase" id="RU364100"/>
    </source>
</evidence>
<evidence type="ECO:0000313" key="9">
    <source>
        <dbReference type="EMBL" id="OAN43679.1"/>
    </source>
</evidence>
<evidence type="ECO:0000256" key="4">
    <source>
        <dbReference type="ARBA" id="ARBA00022801"/>
    </source>
</evidence>
<dbReference type="AlphaFoldDB" id="A0A178M4K2"/>
<evidence type="ECO:0000256" key="5">
    <source>
        <dbReference type="ARBA" id="ARBA00023124"/>
    </source>
</evidence>